<evidence type="ECO:0000313" key="2">
    <source>
        <dbReference type="Proteomes" id="UP001162992"/>
    </source>
</evidence>
<proteinExistence type="predicted"/>
<accession>A0ACC2BY84</accession>
<comment type="caution">
    <text evidence="1">The sequence shown here is derived from an EMBL/GenBank/DDBJ whole genome shotgun (WGS) entry which is preliminary data.</text>
</comment>
<dbReference type="EMBL" id="CM055104">
    <property type="protein sequence ID" value="KAJ7534608.1"/>
    <property type="molecule type" value="Genomic_DNA"/>
</dbReference>
<gene>
    <name evidence="1" type="ORF">O6H91_13G102400</name>
</gene>
<evidence type="ECO:0000313" key="1">
    <source>
        <dbReference type="EMBL" id="KAJ7534608.1"/>
    </source>
</evidence>
<organism evidence="1 2">
    <name type="scientific">Diphasiastrum complanatum</name>
    <name type="common">Issler's clubmoss</name>
    <name type="synonym">Lycopodium complanatum</name>
    <dbReference type="NCBI Taxonomy" id="34168"/>
    <lineage>
        <taxon>Eukaryota</taxon>
        <taxon>Viridiplantae</taxon>
        <taxon>Streptophyta</taxon>
        <taxon>Embryophyta</taxon>
        <taxon>Tracheophyta</taxon>
        <taxon>Lycopodiopsida</taxon>
        <taxon>Lycopodiales</taxon>
        <taxon>Lycopodiaceae</taxon>
        <taxon>Lycopodioideae</taxon>
        <taxon>Diphasiastrum</taxon>
    </lineage>
</organism>
<reference evidence="2" key="1">
    <citation type="journal article" date="2024" name="Proc. Natl. Acad. Sci. U.S.A.">
        <title>Extraordinary preservation of gene collinearity over three hundred million years revealed in homosporous lycophytes.</title>
        <authorList>
            <person name="Li C."/>
            <person name="Wickell D."/>
            <person name="Kuo L.Y."/>
            <person name="Chen X."/>
            <person name="Nie B."/>
            <person name="Liao X."/>
            <person name="Peng D."/>
            <person name="Ji J."/>
            <person name="Jenkins J."/>
            <person name="Williams M."/>
            <person name="Shu S."/>
            <person name="Plott C."/>
            <person name="Barry K."/>
            <person name="Rajasekar S."/>
            <person name="Grimwood J."/>
            <person name="Han X."/>
            <person name="Sun S."/>
            <person name="Hou Z."/>
            <person name="He W."/>
            <person name="Dai G."/>
            <person name="Sun C."/>
            <person name="Schmutz J."/>
            <person name="Leebens-Mack J.H."/>
            <person name="Li F.W."/>
            <person name="Wang L."/>
        </authorList>
    </citation>
    <scope>NUCLEOTIDE SEQUENCE [LARGE SCALE GENOMIC DNA]</scope>
    <source>
        <strain evidence="2">cv. PW_Plant_1</strain>
    </source>
</reference>
<keyword evidence="2" id="KW-1185">Reference proteome</keyword>
<sequence length="804" mass="90485">MASSGICMVCGSMGMGAGGDGFFYCITCGSQSQTLQEQDLDDFEDARMLHVREANVSRKLEQDAAIIAFQQQGAVGGGHADPLLASAFSSQAEQETLLRIISQNSTQVASAEEQLRNRIAVASQYGGTAGVQFWSLSQTDEPAVVLQRMGNQFRETYVSGVQRILQMQCEALVEQFGVSPLICGIAGPIWLRFLASTHVFEKEWADEAIQLAEVKKITKQDEHCGDADPDIRTPKNKPDVQTDRKKFLRRSSFKEPMTSNGLRITSVWLAAIKERIPLTVTLAISFLACHIAREPVLPTDITKWALEGVLPYLAAFLKVDMKFNDGQYAPPDLLLSNLDSKRMFKPMRMISARMVEFLAAHIAVRVGLELPPVNFYALSCRFLKELDLPVEKLATYVCRLYEWYCPSNLWLEAREDAFPSRVFVMAMILITIKILYKLDGGNISGQSFNSQLETQKKDEAYFRLFHDKSNLESRPTKDAEMTQFRNQDQAKDKGAIGDADTQHREKNIPMSNGGILNANFDIEEWNAKEIIGNLERSLLKSNSPSVDYQKDLPTYLRYCKDIIFSGAILSADEELAYGHFWKLYEKTSNQDPNELVSKTQANGVIDSSKSQRQKRVQNAEVGASIKLESPAVSLNSASSSYCDKKGLLAIKAHKSDKKSKSVELLSEKNVGTKTRKENLSESLVIHKEEKNRPASKRIQDLLIEEMEGSGFHYLPPTSGISEPDRYLFYIHKRMKGRFDRFVHGDYFIVLFACAKVVQVDPKVLHRCVRQLERQLKGVENRVHSLKQYIYTSHVLEKEMATDVG</sequence>
<name>A0ACC2BY84_DIPCM</name>
<protein>
    <submittedName>
        <fullName evidence="1">Uncharacterized protein</fullName>
    </submittedName>
</protein>
<dbReference type="Proteomes" id="UP001162992">
    <property type="component" value="Chromosome 13"/>
</dbReference>